<protein>
    <recommendedName>
        <fullName evidence="1">CYTH domain-containing protein</fullName>
    </recommendedName>
</protein>
<name>A0A2M6R994_9BACT</name>
<evidence type="ECO:0000259" key="1">
    <source>
        <dbReference type="PROSITE" id="PS51707"/>
    </source>
</evidence>
<organism evidence="2 3">
    <name type="scientific">Candidatus Berkelbacteria bacterium CG10_big_fil_rev_8_21_14_0_10_43_14</name>
    <dbReference type="NCBI Taxonomy" id="1974515"/>
    <lineage>
        <taxon>Bacteria</taxon>
        <taxon>Candidatus Berkelbacteria</taxon>
    </lineage>
</organism>
<accession>A0A2M6R994</accession>
<dbReference type="AlphaFoldDB" id="A0A2M6R994"/>
<dbReference type="Gene3D" id="2.40.320.10">
    <property type="entry name" value="Hypothetical Protein Pfu-838710-001"/>
    <property type="match status" value="1"/>
</dbReference>
<gene>
    <name evidence="2" type="ORF">COT79_01240</name>
</gene>
<reference evidence="3" key="1">
    <citation type="submission" date="2017-09" db="EMBL/GenBank/DDBJ databases">
        <title>Depth-based differentiation of microbial function through sediment-hosted aquifers and enrichment of novel symbionts in the deep terrestrial subsurface.</title>
        <authorList>
            <person name="Probst A.J."/>
            <person name="Ladd B."/>
            <person name="Jarett J.K."/>
            <person name="Geller-Mcgrath D.E."/>
            <person name="Sieber C.M.K."/>
            <person name="Emerson J.B."/>
            <person name="Anantharaman K."/>
            <person name="Thomas B.C."/>
            <person name="Malmstrom R."/>
            <person name="Stieglmeier M."/>
            <person name="Klingl A."/>
            <person name="Woyke T."/>
            <person name="Ryan C.M."/>
            <person name="Banfield J.F."/>
        </authorList>
    </citation>
    <scope>NUCLEOTIDE SEQUENCE [LARGE SCALE GENOMIC DNA]</scope>
</reference>
<evidence type="ECO:0000313" key="2">
    <source>
        <dbReference type="EMBL" id="PIS07067.1"/>
    </source>
</evidence>
<dbReference type="InterPro" id="IPR023577">
    <property type="entry name" value="CYTH_domain"/>
</dbReference>
<dbReference type="Proteomes" id="UP000231162">
    <property type="component" value="Unassembled WGS sequence"/>
</dbReference>
<comment type="caution">
    <text evidence="2">The sequence shown here is derived from an EMBL/GenBank/DDBJ whole genome shotgun (WGS) entry which is preliminary data.</text>
</comment>
<dbReference type="PROSITE" id="PS51707">
    <property type="entry name" value="CYTH"/>
    <property type="match status" value="1"/>
</dbReference>
<proteinExistence type="predicted"/>
<feature type="domain" description="CYTH" evidence="1">
    <location>
        <begin position="14"/>
        <end position="184"/>
    </location>
</feature>
<evidence type="ECO:0000313" key="3">
    <source>
        <dbReference type="Proteomes" id="UP000231162"/>
    </source>
</evidence>
<dbReference type="Pfam" id="PF01928">
    <property type="entry name" value="CYTH"/>
    <property type="match status" value="1"/>
</dbReference>
<dbReference type="SUPFAM" id="SSF55154">
    <property type="entry name" value="CYTH-like phosphatases"/>
    <property type="match status" value="1"/>
</dbReference>
<dbReference type="EMBL" id="PEZX01000019">
    <property type="protein sequence ID" value="PIS07067.1"/>
    <property type="molecule type" value="Genomic_DNA"/>
</dbReference>
<dbReference type="InterPro" id="IPR033469">
    <property type="entry name" value="CYTH-like_dom_sf"/>
</dbReference>
<sequence length="206" mass="23767">MKGCSMQENQDTKRHDVRVKILDVNPKEIDERLCKKGARKIFDRLMTRTLMFDHPTLRLRNTGRVLRLRQVGKKVFLSIKSGGDGAPDSRFQKVYESELELNDFNQAFSMFESLGFTAFRYQEKMRTGYTTSQGVHIELDEFPKIPSYIEIEGPTDELVNDFVTQLGYSSADTVRMSATEVLRHYGVKDVDIVRFPNNEQSEGIIE</sequence>